<name>D3TAY0_ACIB4</name>
<sequence>MIISKDELFVLLNEYYLDGHAEITVSYPFYNLRLFTLNLENFKIENIIEEREFYPFKKKFTGFLRRDMPDYRDLIDSFVSSGIVDFENQEEIDENFELLKKAIADKTIYIKPIFLGIDTNIAYYRIVSRRLKDEFKYVVSQIVVDEIDARIHTKYSWKILRALDNLPYHELVSEFANGSSKEARKAKNAMNEVNFLFDELDAFRAGESTETRDKEIRDREIALQYSNFAKEVDAEIVILTADKDMSFHAQAHGISSVYFKLPHKIYPMKIDPMRIPYLLYDLTVNFGTIKINDTIILSEWRGKDVENYLNEDLKIYNMNDKLAKDIKICRRLKDEL</sequence>
<accession>D3TAY0</accession>
<gene>
    <name evidence="2" type="ordered locus">Aboo_1452</name>
</gene>
<organism evidence="2 3">
    <name type="scientific">Aciduliprofundum boonei (strain DSM 19572 / T469)</name>
    <dbReference type="NCBI Taxonomy" id="439481"/>
    <lineage>
        <taxon>Archaea</taxon>
        <taxon>Methanobacteriati</taxon>
        <taxon>Thermoplasmatota</taxon>
        <taxon>DHVE2 group</taxon>
        <taxon>Candidatus Aciduliprofundum</taxon>
    </lineage>
</organism>
<dbReference type="KEGG" id="abi:Aboo_1452"/>
<dbReference type="EMBL" id="CP001941">
    <property type="protein sequence ID" value="ADD09259.1"/>
    <property type="molecule type" value="Genomic_DNA"/>
</dbReference>
<dbReference type="HOGENOM" id="CLU_820395_0_0_2"/>
<dbReference type="Pfam" id="PF13638">
    <property type="entry name" value="PIN_4"/>
    <property type="match status" value="1"/>
</dbReference>
<dbReference type="GeneID" id="8828417"/>
<dbReference type="RefSeq" id="WP_012997428.1">
    <property type="nucleotide sequence ID" value="NC_013926.1"/>
</dbReference>
<dbReference type="Proteomes" id="UP000001400">
    <property type="component" value="Chromosome"/>
</dbReference>
<reference evidence="2" key="1">
    <citation type="submission" date="2010-02" db="EMBL/GenBank/DDBJ databases">
        <title>Complete sequence of Aciduliprofundum boonei T469.</title>
        <authorList>
            <consortium name="US DOE Joint Genome Institute"/>
            <person name="Lucas S."/>
            <person name="Copeland A."/>
            <person name="Lapidus A."/>
            <person name="Cheng J.-F."/>
            <person name="Bruce D."/>
            <person name="Goodwin L."/>
            <person name="Pitluck S."/>
            <person name="Saunders E."/>
            <person name="Detter J.C."/>
            <person name="Han C."/>
            <person name="Tapia R."/>
            <person name="Land M."/>
            <person name="Hauser L."/>
            <person name="Kyrpides N."/>
            <person name="Mikhailova N."/>
            <person name="Flores G."/>
            <person name="Reysenbach A.-L."/>
            <person name="Woyke T."/>
        </authorList>
    </citation>
    <scope>NUCLEOTIDE SEQUENCE</scope>
    <source>
        <strain evidence="2">T469</strain>
    </source>
</reference>
<keyword evidence="3" id="KW-1185">Reference proteome</keyword>
<dbReference type="InterPro" id="IPR002716">
    <property type="entry name" value="PIN_dom"/>
</dbReference>
<evidence type="ECO:0000313" key="2">
    <source>
        <dbReference type="EMBL" id="ADD09259.1"/>
    </source>
</evidence>
<evidence type="ECO:0000259" key="1">
    <source>
        <dbReference type="Pfam" id="PF13638"/>
    </source>
</evidence>
<dbReference type="AlphaFoldDB" id="D3TAY0"/>
<evidence type="ECO:0000313" key="3">
    <source>
        <dbReference type="Proteomes" id="UP000001400"/>
    </source>
</evidence>
<dbReference type="OrthoDB" id="92696at2157"/>
<feature type="domain" description="PIN" evidence="1">
    <location>
        <begin position="117"/>
        <end position="257"/>
    </location>
</feature>
<proteinExistence type="predicted"/>
<protein>
    <recommendedName>
        <fullName evidence="1">PIN domain-containing protein</fullName>
    </recommendedName>
</protein>